<evidence type="ECO:0000256" key="7">
    <source>
        <dbReference type="SAM" id="Coils"/>
    </source>
</evidence>
<evidence type="ECO:0000256" key="5">
    <source>
        <dbReference type="ARBA" id="ARBA00029447"/>
    </source>
</evidence>
<name>A0A800N835_CYTFI</name>
<dbReference type="SUPFAM" id="SSF58104">
    <property type="entry name" value="Methyl-accepting chemotaxis protein (MCP) signaling domain"/>
    <property type="match status" value="1"/>
</dbReference>
<feature type="coiled-coil region" evidence="7">
    <location>
        <begin position="78"/>
        <end position="108"/>
    </location>
</feature>
<dbReference type="PROSITE" id="PS50885">
    <property type="entry name" value="HAMP"/>
    <property type="match status" value="1"/>
</dbReference>
<keyword evidence="8" id="KW-0812">Transmembrane</keyword>
<dbReference type="Gene3D" id="1.10.287.950">
    <property type="entry name" value="Methyl-accepting chemotaxis protein"/>
    <property type="match status" value="1"/>
</dbReference>
<dbReference type="Gene3D" id="6.10.340.10">
    <property type="match status" value="1"/>
</dbReference>
<evidence type="ECO:0000256" key="3">
    <source>
        <dbReference type="ARBA" id="ARBA00023136"/>
    </source>
</evidence>
<comment type="similarity">
    <text evidence="5">Belongs to the methyl-accepting chemotaxis (MCP) protein family.</text>
</comment>
<dbReference type="InterPro" id="IPR004089">
    <property type="entry name" value="MCPsignal_dom"/>
</dbReference>
<dbReference type="RefSeq" id="WP_159347282.1">
    <property type="nucleotide sequence ID" value="NZ_JBALQM010000186.1"/>
</dbReference>
<organism evidence="11 12">
    <name type="scientific">Cytobacillus firmus</name>
    <name type="common">Bacillus firmus</name>
    <dbReference type="NCBI Taxonomy" id="1399"/>
    <lineage>
        <taxon>Bacteria</taxon>
        <taxon>Bacillati</taxon>
        <taxon>Bacillota</taxon>
        <taxon>Bacilli</taxon>
        <taxon>Bacillales</taxon>
        <taxon>Bacillaceae</taxon>
        <taxon>Cytobacillus</taxon>
    </lineage>
</organism>
<accession>A0A800N835</accession>
<evidence type="ECO:0000259" key="10">
    <source>
        <dbReference type="PROSITE" id="PS50885"/>
    </source>
</evidence>
<feature type="domain" description="HAMP" evidence="10">
    <location>
        <begin position="204"/>
        <end position="257"/>
    </location>
</feature>
<evidence type="ECO:0000259" key="9">
    <source>
        <dbReference type="PROSITE" id="PS50111"/>
    </source>
</evidence>
<dbReference type="Pfam" id="PF00015">
    <property type="entry name" value="MCPsignal"/>
    <property type="match status" value="1"/>
</dbReference>
<comment type="caution">
    <text evidence="11">The sequence shown here is derived from an EMBL/GenBank/DDBJ whole genome shotgun (WGS) entry which is preliminary data.</text>
</comment>
<dbReference type="InterPro" id="IPR007891">
    <property type="entry name" value="CHASE3"/>
</dbReference>
<dbReference type="SMART" id="SM00283">
    <property type="entry name" value="MA"/>
    <property type="match status" value="1"/>
</dbReference>
<dbReference type="Pfam" id="PF00672">
    <property type="entry name" value="HAMP"/>
    <property type="match status" value="1"/>
</dbReference>
<proteinExistence type="inferred from homology"/>
<dbReference type="InterPro" id="IPR003660">
    <property type="entry name" value="HAMP_dom"/>
</dbReference>
<dbReference type="CDD" id="cd06225">
    <property type="entry name" value="HAMP"/>
    <property type="match status" value="1"/>
</dbReference>
<gene>
    <name evidence="11" type="ORF">KIS1582_4962</name>
</gene>
<sequence>MTLSVAKKLFLGFLSVLLLFGLVAGLSNYELSNVNRNYQSLIDENVSEVMLVKTLKAELMNEAGGIRGYLLTGDSTYLSDYESSRKRMEHHINELNKLTSNNDEKELAKELKVLHDRYQSIIDKEIKFKLEDNNAYMSLVETSDKQVSQDFNKKADELVKFYESQLDAGINETVSSVKSAQLITLIITIAAILAAMAISYFISRIISRPINLAAATIDKVAGGDLSQSSIKVKNRDEIGAFILSLNKMVKDLRSVVSQVRTTSEQVASSSEELAASAEESSLASEQVAAISQKNALGTEQQLYRFREVSSSIEEIASGMQQISSSSELMLEAAEKTDFLTKKGTKSVENVVRQMNEINTSVGNATQYIYTLESRSNEISNIVELITTIAEQTNLLALNAAIEAARAGEHGRGFSVVADEVRKLAEGSKQSAVQIQQMIGLVQEETKQAVQAMEKGNEQVKEGLEDTMEASAAFAEIALSMGDVTYKVEEVSSSVEELTALTSQIIEVMTNVQDISEKNAAASQETSAATEEQLATMEEVSSSAGSLAKLAEELQEVVSRFKL</sequence>
<dbReference type="EMBL" id="VDEM01000122">
    <property type="protein sequence ID" value="KAF0821332.1"/>
    <property type="molecule type" value="Genomic_DNA"/>
</dbReference>
<evidence type="ECO:0000313" key="12">
    <source>
        <dbReference type="Proteomes" id="UP000465778"/>
    </source>
</evidence>
<dbReference type="AlphaFoldDB" id="A0A800N835"/>
<keyword evidence="2" id="KW-1003">Cell membrane</keyword>
<dbReference type="GO" id="GO:0005886">
    <property type="term" value="C:plasma membrane"/>
    <property type="evidence" value="ECO:0007669"/>
    <property type="project" value="UniProtKB-SubCell"/>
</dbReference>
<dbReference type="Pfam" id="PF05227">
    <property type="entry name" value="CHASE3"/>
    <property type="match status" value="1"/>
</dbReference>
<keyword evidence="8" id="KW-1133">Transmembrane helix</keyword>
<protein>
    <submittedName>
        <fullName evidence="11">Methyl-accepting chemotaxis sensor/transducer protein</fullName>
    </submittedName>
</protein>
<reference evidence="11 12" key="1">
    <citation type="journal article" date="2020" name="G3 (Bethesda)">
        <title>Whole Genome Sequencing and Comparative Genomics of Two Nematicidal Bacillus Strains Reveals a Wide Range of Possible Virulence Factors.</title>
        <authorList>
            <person name="Susic N."/>
            <person name="Janezic S."/>
            <person name="Rupnik M."/>
            <person name="Geric Stare B."/>
        </authorList>
    </citation>
    <scope>NUCLEOTIDE SEQUENCE [LARGE SCALE GENOMIC DNA]</scope>
    <source>
        <strain evidence="11 12">I-1582</strain>
    </source>
</reference>
<dbReference type="GO" id="GO:0007165">
    <property type="term" value="P:signal transduction"/>
    <property type="evidence" value="ECO:0007669"/>
    <property type="project" value="UniProtKB-KW"/>
</dbReference>
<evidence type="ECO:0000256" key="8">
    <source>
        <dbReference type="SAM" id="Phobius"/>
    </source>
</evidence>
<evidence type="ECO:0000256" key="6">
    <source>
        <dbReference type="PROSITE-ProRule" id="PRU00284"/>
    </source>
</evidence>
<dbReference type="PROSITE" id="PS50111">
    <property type="entry name" value="CHEMOTAXIS_TRANSDUC_2"/>
    <property type="match status" value="1"/>
</dbReference>
<evidence type="ECO:0000313" key="11">
    <source>
        <dbReference type="EMBL" id="KAF0821332.1"/>
    </source>
</evidence>
<keyword evidence="3 8" id="KW-0472">Membrane</keyword>
<dbReference type="SMART" id="SM00304">
    <property type="entry name" value="HAMP"/>
    <property type="match status" value="1"/>
</dbReference>
<dbReference type="PANTHER" id="PTHR32089">
    <property type="entry name" value="METHYL-ACCEPTING CHEMOTAXIS PROTEIN MCPB"/>
    <property type="match status" value="1"/>
</dbReference>
<dbReference type="Proteomes" id="UP000465778">
    <property type="component" value="Unassembled WGS sequence"/>
</dbReference>
<evidence type="ECO:0000256" key="2">
    <source>
        <dbReference type="ARBA" id="ARBA00022475"/>
    </source>
</evidence>
<dbReference type="FunFam" id="1.10.287.950:FF:000001">
    <property type="entry name" value="Methyl-accepting chemotaxis sensory transducer"/>
    <property type="match status" value="1"/>
</dbReference>
<keyword evidence="4 6" id="KW-0807">Transducer</keyword>
<dbReference type="GO" id="GO:0006935">
    <property type="term" value="P:chemotaxis"/>
    <property type="evidence" value="ECO:0007669"/>
    <property type="project" value="UniProtKB-ARBA"/>
</dbReference>
<comment type="subcellular location">
    <subcellularLocation>
        <location evidence="1">Cell membrane</location>
    </subcellularLocation>
</comment>
<dbReference type="OrthoDB" id="107771at2"/>
<dbReference type="PANTHER" id="PTHR32089:SF112">
    <property type="entry name" value="LYSOZYME-LIKE PROTEIN-RELATED"/>
    <property type="match status" value="1"/>
</dbReference>
<feature type="transmembrane region" description="Helical" evidence="8">
    <location>
        <begin position="182"/>
        <end position="202"/>
    </location>
</feature>
<dbReference type="CDD" id="cd11386">
    <property type="entry name" value="MCP_signal"/>
    <property type="match status" value="1"/>
</dbReference>
<feature type="domain" description="Methyl-accepting transducer" evidence="9">
    <location>
        <begin position="276"/>
        <end position="512"/>
    </location>
</feature>
<evidence type="ECO:0000256" key="4">
    <source>
        <dbReference type="ARBA" id="ARBA00023224"/>
    </source>
</evidence>
<evidence type="ECO:0000256" key="1">
    <source>
        <dbReference type="ARBA" id="ARBA00004236"/>
    </source>
</evidence>
<keyword evidence="7" id="KW-0175">Coiled coil</keyword>